<dbReference type="InterPro" id="IPR029065">
    <property type="entry name" value="Enolase_C-like"/>
</dbReference>
<keyword evidence="4" id="KW-0474">Menaquinone biosynthesis</keyword>
<feature type="active site" description="Proton donor" evidence="4">
    <location>
        <position position="95"/>
    </location>
</feature>
<dbReference type="EMBL" id="LR134406">
    <property type="protein sequence ID" value="VEH71034.1"/>
    <property type="molecule type" value="Genomic_DNA"/>
</dbReference>
<dbReference type="GeneID" id="64407785"/>
<dbReference type="SMART" id="SM00922">
    <property type="entry name" value="MR_MLE"/>
    <property type="match status" value="1"/>
</dbReference>
<evidence type="ECO:0000256" key="2">
    <source>
        <dbReference type="ARBA" id="ARBA00022842"/>
    </source>
</evidence>
<comment type="function">
    <text evidence="4">Converts 2-succinyl-6-hydroxy-2,4-cyclohexadiene-1-carboxylate (SHCHC) to 2-succinylbenzoate (OSB).</text>
</comment>
<dbReference type="AlphaFoldDB" id="A0A3S4W875"/>
<dbReference type="RefSeq" id="WP_061787955.1">
    <property type="nucleotide sequence ID" value="NZ_LR134406.1"/>
</dbReference>
<dbReference type="SFLD" id="SFLDF00009">
    <property type="entry name" value="o-succinylbenzoate_synthase"/>
    <property type="match status" value="1"/>
</dbReference>
<organism evidence="6 7">
    <name type="scientific">Arachnia propionica</name>
    <dbReference type="NCBI Taxonomy" id="1750"/>
    <lineage>
        <taxon>Bacteria</taxon>
        <taxon>Bacillati</taxon>
        <taxon>Actinomycetota</taxon>
        <taxon>Actinomycetes</taxon>
        <taxon>Propionibacteriales</taxon>
        <taxon>Propionibacteriaceae</taxon>
        <taxon>Arachnia</taxon>
    </lineage>
</organism>
<feature type="domain" description="Mandelate racemase/muconate lactonizing enzyme C-terminal" evidence="5">
    <location>
        <begin position="77"/>
        <end position="170"/>
    </location>
</feature>
<gene>
    <name evidence="6" type="primary">ykfB</name>
    <name evidence="4" type="synonym">menC</name>
    <name evidence="6" type="ORF">NCTC12967_02344</name>
</gene>
<dbReference type="GO" id="GO:0000287">
    <property type="term" value="F:magnesium ion binding"/>
    <property type="evidence" value="ECO:0007669"/>
    <property type="project" value="UniProtKB-UniRule"/>
</dbReference>
<dbReference type="CDD" id="cd03320">
    <property type="entry name" value="OSBS"/>
    <property type="match status" value="1"/>
</dbReference>
<comment type="similarity">
    <text evidence="4">Belongs to the mandelate racemase/muconate lactonizing enzyme family. MenC type 1 subfamily.</text>
</comment>
<dbReference type="Pfam" id="PF18374">
    <property type="entry name" value="Enolase_like_N"/>
    <property type="match status" value="1"/>
</dbReference>
<accession>A0A3S4W875</accession>
<proteinExistence type="inferred from homology"/>
<comment type="pathway">
    <text evidence="4">Quinol/quinone metabolism; 1,4-dihydroxy-2-naphthoate biosynthesis; 1,4-dihydroxy-2-naphthoate from chorismate: step 4/7.</text>
</comment>
<keyword evidence="7" id="KW-1185">Reference proteome</keyword>
<evidence type="ECO:0000313" key="6">
    <source>
        <dbReference type="EMBL" id="VEH71034.1"/>
    </source>
</evidence>
<dbReference type="NCBIfam" id="NF002782">
    <property type="entry name" value="PRK02901.1"/>
    <property type="match status" value="1"/>
</dbReference>
<dbReference type="EC" id="4.2.1.113" evidence="4"/>
<keyword evidence="2 4" id="KW-0460">Magnesium</keyword>
<keyword evidence="6" id="KW-0413">Isomerase</keyword>
<dbReference type="GO" id="GO:0009063">
    <property type="term" value="P:amino acid catabolic process"/>
    <property type="evidence" value="ECO:0007669"/>
    <property type="project" value="InterPro"/>
</dbReference>
<dbReference type="HAMAP" id="MF_00470">
    <property type="entry name" value="MenC_1"/>
    <property type="match status" value="1"/>
</dbReference>
<dbReference type="PROSITE" id="PS00909">
    <property type="entry name" value="MR_MLE_2"/>
    <property type="match status" value="1"/>
</dbReference>
<dbReference type="UniPathway" id="UPA01057">
    <property type="reaction ID" value="UER00165"/>
</dbReference>
<dbReference type="SFLD" id="SFLDG00180">
    <property type="entry name" value="muconate_cycloisomerase"/>
    <property type="match status" value="1"/>
</dbReference>
<name>A0A3S4W875_9ACTN</name>
<dbReference type="GO" id="GO:0009234">
    <property type="term" value="P:menaquinone biosynthetic process"/>
    <property type="evidence" value="ECO:0007669"/>
    <property type="project" value="UniProtKB-UniRule"/>
</dbReference>
<dbReference type="Gene3D" id="3.20.20.120">
    <property type="entry name" value="Enolase-like C-terminal domain"/>
    <property type="match status" value="1"/>
</dbReference>
<comment type="catalytic activity">
    <reaction evidence="4">
        <text>(1R,6R)-6-hydroxy-2-succinyl-cyclohexa-2,4-diene-1-carboxylate = 2-succinylbenzoate + H2O</text>
        <dbReference type="Rhea" id="RHEA:10196"/>
        <dbReference type="ChEBI" id="CHEBI:15377"/>
        <dbReference type="ChEBI" id="CHEBI:18325"/>
        <dbReference type="ChEBI" id="CHEBI:58689"/>
        <dbReference type="EC" id="4.2.1.113"/>
    </reaction>
</comment>
<comment type="pathway">
    <text evidence="4">Quinol/quinone metabolism; menaquinone biosynthesis.</text>
</comment>
<sequence length="315" mass="33411">MIVFDIPLLVPFRGVTRRQGILFEGEAGWAEWSPFREYGDEEAASWLRASVAAAREGHPEPLRDHVAVNGIIPAIGPAEVARRAAESGCRTLKVKVAAPGEGLDDDVARVAAARAALPGGAIRVDANGAWTPDRAEEAIRELAQFGLEYVEQPCASAEELAELRRRLDGMVAIAADESIRRAADPLRVRDLGAADVVVLKVQPLGGAAACLDLAERLGLPVVVSSAVETSVGLEAGLRLAAALPELPFACGLETGRLLARDVTAHPLLPAAGQIEVRPAHVDADLLAACRADARTERWWLDRLHRVAAAAGMELP</sequence>
<evidence type="ECO:0000256" key="1">
    <source>
        <dbReference type="ARBA" id="ARBA00022723"/>
    </source>
</evidence>
<evidence type="ECO:0000256" key="4">
    <source>
        <dbReference type="HAMAP-Rule" id="MF_00470"/>
    </source>
</evidence>
<keyword evidence="3 4" id="KW-0456">Lyase</keyword>
<comment type="cofactor">
    <cofactor evidence="4">
        <name>a divalent metal cation</name>
        <dbReference type="ChEBI" id="CHEBI:60240"/>
    </cofactor>
</comment>
<dbReference type="InterPro" id="IPR036849">
    <property type="entry name" value="Enolase-like_C_sf"/>
</dbReference>
<dbReference type="InterPro" id="IPR010196">
    <property type="entry name" value="OSB_synthase_MenC1"/>
</dbReference>
<dbReference type="PANTHER" id="PTHR48073">
    <property type="entry name" value="O-SUCCINYLBENZOATE SYNTHASE-RELATED"/>
    <property type="match status" value="1"/>
</dbReference>
<feature type="binding site" evidence="4">
    <location>
        <position position="125"/>
    </location>
    <ligand>
        <name>Mg(2+)</name>
        <dbReference type="ChEBI" id="CHEBI:18420"/>
    </ligand>
</feature>
<dbReference type="SUPFAM" id="SSF51604">
    <property type="entry name" value="Enolase C-terminal domain-like"/>
    <property type="match status" value="1"/>
</dbReference>
<dbReference type="PANTHER" id="PTHR48073:SF2">
    <property type="entry name" value="O-SUCCINYLBENZOATE SYNTHASE"/>
    <property type="match status" value="1"/>
</dbReference>
<dbReference type="InterPro" id="IPR013342">
    <property type="entry name" value="Mandelate_racemase_C"/>
</dbReference>
<feature type="binding site" evidence="4">
    <location>
        <position position="176"/>
    </location>
    <ligand>
        <name>Mg(2+)</name>
        <dbReference type="ChEBI" id="CHEBI:18420"/>
    </ligand>
</feature>
<dbReference type="InterPro" id="IPR018110">
    <property type="entry name" value="Mandel_Rmase/mucon_lact_enz_CS"/>
</dbReference>
<reference evidence="6 7" key="1">
    <citation type="submission" date="2018-12" db="EMBL/GenBank/DDBJ databases">
        <authorList>
            <consortium name="Pathogen Informatics"/>
        </authorList>
    </citation>
    <scope>NUCLEOTIDE SEQUENCE [LARGE SCALE GENOMIC DNA]</scope>
    <source>
        <strain evidence="6 7">NCTC12967</strain>
    </source>
</reference>
<dbReference type="Proteomes" id="UP000273044">
    <property type="component" value="Chromosome"/>
</dbReference>
<dbReference type="Pfam" id="PF13378">
    <property type="entry name" value="MR_MLE_C"/>
    <property type="match status" value="1"/>
</dbReference>
<feature type="active site" description="Proton acceptor" evidence="4">
    <location>
        <position position="200"/>
    </location>
</feature>
<feature type="binding site" evidence="4">
    <location>
        <position position="151"/>
    </location>
    <ligand>
        <name>Mg(2+)</name>
        <dbReference type="ChEBI" id="CHEBI:18420"/>
    </ligand>
</feature>
<protein>
    <recommendedName>
        <fullName evidence="4">o-succinylbenzoate synthase</fullName>
        <shortName evidence="4">OSB synthase</shortName>
        <shortName evidence="4">OSBS</shortName>
        <ecNumber evidence="4">4.2.1.113</ecNumber>
    </recommendedName>
    <alternativeName>
        <fullName evidence="4">4-(2'-carboxyphenyl)-4-oxybutyric acid synthase</fullName>
    </alternativeName>
    <alternativeName>
        <fullName evidence="4">o-succinylbenzoic acid synthase</fullName>
    </alternativeName>
</protein>
<dbReference type="GO" id="GO:0043748">
    <property type="term" value="F:O-succinylbenzoate synthase activity"/>
    <property type="evidence" value="ECO:0007669"/>
    <property type="project" value="UniProtKB-EC"/>
</dbReference>
<keyword evidence="1 4" id="KW-0479">Metal-binding</keyword>
<evidence type="ECO:0000313" key="7">
    <source>
        <dbReference type="Proteomes" id="UP000273044"/>
    </source>
</evidence>
<evidence type="ECO:0000259" key="5">
    <source>
        <dbReference type="SMART" id="SM00922"/>
    </source>
</evidence>
<evidence type="ECO:0000256" key="3">
    <source>
        <dbReference type="ARBA" id="ARBA00023239"/>
    </source>
</evidence>
<dbReference type="UniPathway" id="UPA00079"/>
<dbReference type="SFLD" id="SFLDS00001">
    <property type="entry name" value="Enolase"/>
    <property type="match status" value="1"/>
</dbReference>
<dbReference type="GO" id="GO:0016853">
    <property type="term" value="F:isomerase activity"/>
    <property type="evidence" value="ECO:0007669"/>
    <property type="project" value="UniProtKB-KW"/>
</dbReference>